<keyword evidence="2" id="KW-1185">Reference proteome</keyword>
<dbReference type="InterPro" id="IPR024307">
    <property type="entry name" value="YmaF"/>
</dbReference>
<dbReference type="Proteomes" id="UP000093309">
    <property type="component" value="Unassembled WGS sequence"/>
</dbReference>
<accession>A0A1C0ZWB8</accession>
<dbReference type="Pfam" id="PF12788">
    <property type="entry name" value="YmaF"/>
    <property type="match status" value="1"/>
</dbReference>
<sequence length="138" mass="15330">MKHILHLGGFCVVNFVPPAHVHFFTTTTSEELGHHHLLRLYTFSANGTSYDAHVHHYQGITGIKYGHYHAYYGITGPPISLANGSHIHLLTGIVDLNLYNTSRSGALVKSANTEGLIVELHQHTYQGYSTTGFGYEPW</sequence>
<reference evidence="2" key="1">
    <citation type="submission" date="2016-05" db="EMBL/GenBank/DDBJ databases">
        <title>Paenibacillus oryzae. sp. nov., isolated from the rice root.</title>
        <authorList>
            <person name="Zhang J."/>
            <person name="Zhang X."/>
        </authorList>
    </citation>
    <scope>NUCLEOTIDE SEQUENCE [LARGE SCALE GENOMIC DNA]</scope>
    <source>
        <strain evidence="2">KCTC13222</strain>
    </source>
</reference>
<evidence type="ECO:0008006" key="3">
    <source>
        <dbReference type="Google" id="ProtNLM"/>
    </source>
</evidence>
<dbReference type="AlphaFoldDB" id="A0A1C0ZWB8"/>
<gene>
    <name evidence="1" type="ORF">A8709_31715</name>
</gene>
<evidence type="ECO:0000313" key="1">
    <source>
        <dbReference type="EMBL" id="OCT12396.1"/>
    </source>
</evidence>
<name>A0A1C0ZWB8_9BACL</name>
<dbReference type="STRING" id="512399.A8709_31715"/>
<evidence type="ECO:0000313" key="2">
    <source>
        <dbReference type="Proteomes" id="UP000093309"/>
    </source>
</evidence>
<comment type="caution">
    <text evidence="1">The sequence shown here is derived from an EMBL/GenBank/DDBJ whole genome shotgun (WGS) entry which is preliminary data.</text>
</comment>
<protein>
    <recommendedName>
        <fullName evidence="3">YmaF family protein</fullName>
    </recommendedName>
</protein>
<dbReference type="EMBL" id="LYPC01000027">
    <property type="protein sequence ID" value="OCT12396.1"/>
    <property type="molecule type" value="Genomic_DNA"/>
</dbReference>
<proteinExistence type="predicted"/>
<organism evidence="1 2">
    <name type="scientific">Paenibacillus pectinilyticus</name>
    <dbReference type="NCBI Taxonomy" id="512399"/>
    <lineage>
        <taxon>Bacteria</taxon>
        <taxon>Bacillati</taxon>
        <taxon>Bacillota</taxon>
        <taxon>Bacilli</taxon>
        <taxon>Bacillales</taxon>
        <taxon>Paenibacillaceae</taxon>
        <taxon>Paenibacillus</taxon>
    </lineage>
</organism>